<protein>
    <submittedName>
        <fullName evidence="2">Uncharacterized protein</fullName>
    </submittedName>
</protein>
<name>A0A3E0HD03_9PSEU</name>
<proteinExistence type="predicted"/>
<dbReference type="AlphaFoldDB" id="A0A3E0HD03"/>
<reference evidence="2 3" key="1">
    <citation type="submission" date="2018-08" db="EMBL/GenBank/DDBJ databases">
        <title>Genomic Encyclopedia of Archaeal and Bacterial Type Strains, Phase II (KMG-II): from individual species to whole genera.</title>
        <authorList>
            <person name="Goeker M."/>
        </authorList>
    </citation>
    <scope>NUCLEOTIDE SEQUENCE [LARGE SCALE GENOMIC DNA]</scope>
    <source>
        <strain evidence="2 3">DSM 45791</strain>
    </source>
</reference>
<gene>
    <name evidence="2" type="ORF">BCF44_110222</name>
</gene>
<feature type="region of interest" description="Disordered" evidence="1">
    <location>
        <begin position="77"/>
        <end position="113"/>
    </location>
</feature>
<dbReference type="EMBL" id="QUNO01000010">
    <property type="protein sequence ID" value="REH42725.1"/>
    <property type="molecule type" value="Genomic_DNA"/>
</dbReference>
<sequence length="113" mass="12482">MAVYGVDLLDFYRGHMTYRRVCVLVGGLPADARVWRAIAPEAGWSRLEMLTAAVERRMTALWAAVAAALGQTIPPEHLASPLELTDTDPDSARNEPEPETVSLRDMARMMRGT</sequence>
<keyword evidence="3" id="KW-1185">Reference proteome</keyword>
<comment type="caution">
    <text evidence="2">The sequence shown here is derived from an EMBL/GenBank/DDBJ whole genome shotgun (WGS) entry which is preliminary data.</text>
</comment>
<evidence type="ECO:0000256" key="1">
    <source>
        <dbReference type="SAM" id="MobiDB-lite"/>
    </source>
</evidence>
<accession>A0A3E0HD03</accession>
<evidence type="ECO:0000313" key="2">
    <source>
        <dbReference type="EMBL" id="REH42725.1"/>
    </source>
</evidence>
<organism evidence="2 3">
    <name type="scientific">Kutzneria buriramensis</name>
    <dbReference type="NCBI Taxonomy" id="1045776"/>
    <lineage>
        <taxon>Bacteria</taxon>
        <taxon>Bacillati</taxon>
        <taxon>Actinomycetota</taxon>
        <taxon>Actinomycetes</taxon>
        <taxon>Pseudonocardiales</taxon>
        <taxon>Pseudonocardiaceae</taxon>
        <taxon>Kutzneria</taxon>
    </lineage>
</organism>
<dbReference type="Proteomes" id="UP000256269">
    <property type="component" value="Unassembled WGS sequence"/>
</dbReference>
<evidence type="ECO:0000313" key="3">
    <source>
        <dbReference type="Proteomes" id="UP000256269"/>
    </source>
</evidence>